<feature type="compositionally biased region" description="Acidic residues" evidence="1">
    <location>
        <begin position="519"/>
        <end position="533"/>
    </location>
</feature>
<feature type="region of interest" description="Disordered" evidence="1">
    <location>
        <begin position="267"/>
        <end position="357"/>
    </location>
</feature>
<feature type="compositionally biased region" description="Basic and acidic residues" evidence="1">
    <location>
        <begin position="503"/>
        <end position="513"/>
    </location>
</feature>
<proteinExistence type="predicted"/>
<feature type="compositionally biased region" description="Low complexity" evidence="1">
    <location>
        <begin position="232"/>
        <end position="251"/>
    </location>
</feature>
<reference evidence="2 3" key="1">
    <citation type="journal article" date="2015" name="Sci. Rep.">
        <title>Chromosome-level genome map provides insights into diverse defense mechanisms in the medicinal fungus Ganoderma sinense.</title>
        <authorList>
            <person name="Zhu Y."/>
            <person name="Xu J."/>
            <person name="Sun C."/>
            <person name="Zhou S."/>
            <person name="Xu H."/>
            <person name="Nelson D.R."/>
            <person name="Qian J."/>
            <person name="Song J."/>
            <person name="Luo H."/>
            <person name="Xiang L."/>
            <person name="Li Y."/>
            <person name="Xu Z."/>
            <person name="Ji A."/>
            <person name="Wang L."/>
            <person name="Lu S."/>
            <person name="Hayward A."/>
            <person name="Sun W."/>
            <person name="Li X."/>
            <person name="Schwartz D.C."/>
            <person name="Wang Y."/>
            <person name="Chen S."/>
        </authorList>
    </citation>
    <scope>NUCLEOTIDE SEQUENCE [LARGE SCALE GENOMIC DNA]</scope>
    <source>
        <strain evidence="2 3">ZZ0214-1</strain>
    </source>
</reference>
<feature type="region of interest" description="Disordered" evidence="1">
    <location>
        <begin position="476"/>
        <end position="561"/>
    </location>
</feature>
<accession>A0A2G8SNQ7</accession>
<name>A0A2G8SNQ7_9APHY</name>
<organism evidence="2 3">
    <name type="scientific">Ganoderma sinense ZZ0214-1</name>
    <dbReference type="NCBI Taxonomy" id="1077348"/>
    <lineage>
        <taxon>Eukaryota</taxon>
        <taxon>Fungi</taxon>
        <taxon>Dikarya</taxon>
        <taxon>Basidiomycota</taxon>
        <taxon>Agaricomycotina</taxon>
        <taxon>Agaricomycetes</taxon>
        <taxon>Polyporales</taxon>
        <taxon>Polyporaceae</taxon>
        <taxon>Ganoderma</taxon>
    </lineage>
</organism>
<evidence type="ECO:0000313" key="2">
    <source>
        <dbReference type="EMBL" id="PIL35208.1"/>
    </source>
</evidence>
<feature type="compositionally biased region" description="Low complexity" evidence="1">
    <location>
        <begin position="330"/>
        <end position="353"/>
    </location>
</feature>
<evidence type="ECO:0000313" key="3">
    <source>
        <dbReference type="Proteomes" id="UP000230002"/>
    </source>
</evidence>
<dbReference type="AlphaFoldDB" id="A0A2G8SNQ7"/>
<protein>
    <submittedName>
        <fullName evidence="2">Uncharacterized protein</fullName>
    </submittedName>
</protein>
<feature type="region of interest" description="Disordered" evidence="1">
    <location>
        <begin position="230"/>
        <end position="251"/>
    </location>
</feature>
<sequence length="579" mass="62524">MPHDRPFTTLFHPDQALTAEQAAERVRDLIYSYSQSVSALFHDTLSEEDLLGYTETMRSLLERAGALEPHLCGMYFFLPDQLARSVVAIIVAAYYQSALLDASEAQVIVDVETLEDMTLYLRGVSTYVDSLCSWLASEKYTVLQGVAKKAVSEMRNRVASTAGSPSRHDVPFYVARCPTPRARSKTPEVPFARLELFFGSLSTDPFSEGASSPTISGTVELPFGSPGTVVNASPVAGPSSPTTATPSPFHTSFPELVLYPQEFQADRRSSLTSSDTTCVEEPTLGSPPCLEAKIFPSPDQSAWPIPSEPTPDARDPQPLRTSLKRRRRTTSTFASSSSSSLPDPDSGLSSSSLHPRKRHKQVNLRAFACVQDVEVNYRPYVGCAVPIRLGANGCNASPMTLPSRNVSISPTSSQTSAALRARSLSPLELRLGLELGQGLGSIPPPSPSGNGVSSVWVAPGPSTLLAPDWRYGMDGIEIDGGSDREESDGESFTTADEGLYADAKMEDGSERDASASSSQEEEACADTVEEDEDNARPDTHSRPSSPPSVPVLSSKAKAKGKRRWFANTLRTFVRIFDGR</sequence>
<dbReference type="OrthoDB" id="2758143at2759"/>
<keyword evidence="3" id="KW-1185">Reference proteome</keyword>
<evidence type="ECO:0000256" key="1">
    <source>
        <dbReference type="SAM" id="MobiDB-lite"/>
    </source>
</evidence>
<comment type="caution">
    <text evidence="2">The sequence shown here is derived from an EMBL/GenBank/DDBJ whole genome shotgun (WGS) entry which is preliminary data.</text>
</comment>
<dbReference type="Proteomes" id="UP000230002">
    <property type="component" value="Unassembled WGS sequence"/>
</dbReference>
<dbReference type="EMBL" id="AYKW01000004">
    <property type="protein sequence ID" value="PIL35208.1"/>
    <property type="molecule type" value="Genomic_DNA"/>
</dbReference>
<gene>
    <name evidence="2" type="ORF">GSI_02998</name>
</gene>